<feature type="compositionally biased region" description="Polar residues" evidence="8">
    <location>
        <begin position="171"/>
        <end position="191"/>
    </location>
</feature>
<dbReference type="InterPro" id="IPR000008">
    <property type="entry name" value="C2_dom"/>
</dbReference>
<dbReference type="Pfam" id="PF16165">
    <property type="entry name" value="Ferlin_C"/>
    <property type="match status" value="1"/>
</dbReference>
<feature type="compositionally biased region" description="Acidic residues" evidence="8">
    <location>
        <begin position="1274"/>
        <end position="1283"/>
    </location>
</feature>
<sequence>MSLLLLLKTCSNLRGKSDRIARVTFRGVTYQTSVIENCSEADWDEDFEWPLESPLDPSEFIEIEVYNFNKIFNNRLVGVFRMVLQKLIQDGHLEVRESLIDMNNTVLKANVELELQYNPPEGNVSQWVNNINDSLDAPPHVGYMPDGHYQMDPYHSDPYGRKEERRASFVGSTFGSKAPKSQSMTSLTSGSQRHHNRKESMPASFGGGGRLITPGEGGMGGSPFDAMLKGGEGLGSRRGSQISMQSDRSMSMKCSHAHPRVRAEKKMSVREQDYQIQIRILEGRQLAGTQIDPVCTVNVGNQKKSTTIKEQTNCPFWDEFFVFDFKMPPMVLFDKIINFQVFTGRHLVSQGNLIGGFKLDIGTVYAQPDHRFCRRWAVLTDPDETLGASGAGIKGYLKVDITVLGKGDPAKEPPGIKDSDDDIEGNLLLPEGVPAERPKARIIVKIYRAEGLPKMNSGLMANVKKAFTGEVRDLVDPYVEVCFAGHKARTTVKKNTYEPKWNEQIVFSELFPPLCRRMKVQLKDSDSVSDEVIGTHFIDLSRISNDGANVPGENEGVALFYSVESVPAALPQGSEPMEWIHFHKYPADIGFMPTFGPCWVNLYGSTRDYSLFDEHNDLNNGLGEGVAYRGRLLMAVQAEFGESASEAGIRQVEVEPTAPISDTAAGKEDQFQLYACFYEASMIERKVGDKMIQFEMSIGNYGNTIDGQALPGEVVDEVRKNGENPFIHPLTPPVRPVTNDRQYYHIPWEDSKPCAHVKFTWQDHRRRLYNSNVLLKICERLEDGLTDCLERVKMDLPNTYRWLSRVLAELINGCNQYLNLVKSMPSASHVGRTKLDKERLKLCQYEVESVCQSAQELKGSTRDDSHIKDNLKAANALLQRLLNIAIEPQETTPDVFIWMLCGGKRVAYTRIPSQHIIYSLVEEERGKDAGRMQTVFLRLPGKRGDGPKGWAIQAKLNVMIWLGLHKHKKDYLKDAPKGYQTPKNAHKLMAPPPNHLIYTEKQKFLLRAHTYQARSLIGSDASGLSDAFARVIFTHLVADTRVIWETRSPTWDQMLLFRDLILWGDVNEIAVNPPTIVVEVFDKDIGGDSEFIGRALARPIVKMACEPYEKPFFPPALEWFQIFRGEEKAGELLAAFELLQLSEGTCFLPTEVEPVNTPDGPITPVPDGIRPVMRKHRIEALFWGVREMKRINLTTVDRPQVDIDLAGHVIQSTVITNAKKNPNFQNPVIFFDVNKFVSMVGGQVEAVVGVGNATSRPTSPVPNAPADVAIEIDEDPPDAADSEPLEKKKKAEGGGGEGKGEKGKGKEDDDGEDALDWWSRYYETLKDRERNERNDDQKASRPSKKKDKREEESEEEKLKKKIPRLTIFDSELENLPEYNGFNDWLHSFPLYRGKKTSEDDDDDHRIVGKFKGSLKVWKYPLPEHVEMDPIVGTFLKLPSNEPVNVLARVYVIKAINLHPSDVNGKADPYLVVTLGKHKVRDRDNYVSKQLNPVFGRCFEFEAIIPMDSVLTVGVYDWDLVGSDDLIGESKVDLENRFYSKHRPTCGLQESYATFGFNKWRDPMRPTQVLAKICKDEGLDGPHYSTGRVRIDNKVFGATSQVLEESGHFKQSDEPVALKALRGFHTLKRGFNLVPEHVETRSLYNPEKPGVEQGKIEMWVDMFPMDMPSPGAPVDITPRKPTTYELRVVIWNTEDVLLEESNILTGEKCSDIFVKGWLEGMKEDKQQTDVHYRSLTGEGNFNWRFIFPFQYQKAEERIVITRKASFFSWDESEEKVPARLHLQVWDADAFSADDFIGDLTLDLTRMPRGAKSAKTCTLDLLKQDGSVPQVSFFKIKHIKGFWPFTVNTDEEVPELAGKVEAELELLTQEEAEKKPAGRAREDPQALEKPNRPDSTFTWLMNPFKSLKYLLWNNYKMCLIKFLVIGLLVALMGLFFYSMPKLGSGAQSHHLGLNISVIILKRANTDAVTTMDKLIAFQLDILCTKAAWIATSRMSPVNIPQ</sequence>
<feature type="compositionally biased region" description="Polar residues" evidence="8">
    <location>
        <begin position="238"/>
        <end position="249"/>
    </location>
</feature>
<evidence type="ECO:0000259" key="10">
    <source>
        <dbReference type="PROSITE" id="PS50004"/>
    </source>
</evidence>
<dbReference type="SMART" id="SM00239">
    <property type="entry name" value="C2"/>
    <property type="match status" value="6"/>
</dbReference>
<evidence type="ECO:0000313" key="11">
    <source>
        <dbReference type="EMBL" id="PFX27344.1"/>
    </source>
</evidence>
<dbReference type="EMBL" id="LSMT01000105">
    <property type="protein sequence ID" value="PFX27344.1"/>
    <property type="molecule type" value="Genomic_DNA"/>
</dbReference>
<dbReference type="Gene3D" id="2.60.40.150">
    <property type="entry name" value="C2 domain"/>
    <property type="match status" value="6"/>
</dbReference>
<dbReference type="Proteomes" id="UP000225706">
    <property type="component" value="Unassembled WGS sequence"/>
</dbReference>
<keyword evidence="5" id="KW-0106">Calcium</keyword>
<dbReference type="InterPro" id="IPR037721">
    <property type="entry name" value="Ferlin"/>
</dbReference>
<dbReference type="InterPro" id="IPR037725">
    <property type="entry name" value="C2F_Ferlin"/>
</dbReference>
<keyword evidence="3" id="KW-0479">Metal-binding</keyword>
<keyword evidence="4" id="KW-0677">Repeat</keyword>
<keyword evidence="2 9" id="KW-0812">Transmembrane</keyword>
<dbReference type="CDD" id="cd08374">
    <property type="entry name" value="C2F_Ferlin"/>
    <property type="match status" value="1"/>
</dbReference>
<feature type="domain" description="C2" evidence="10">
    <location>
        <begin position="1665"/>
        <end position="1815"/>
    </location>
</feature>
<evidence type="ECO:0000256" key="3">
    <source>
        <dbReference type="ARBA" id="ARBA00022723"/>
    </source>
</evidence>
<gene>
    <name evidence="11" type="primary">otof</name>
    <name evidence="11" type="ORF">AWC38_SpisGene7958</name>
</gene>
<dbReference type="SMART" id="SM01201">
    <property type="entry name" value="FerB"/>
    <property type="match status" value="1"/>
</dbReference>
<feature type="domain" description="C2" evidence="10">
    <location>
        <begin position="1426"/>
        <end position="1546"/>
    </location>
</feature>
<feature type="domain" description="C2" evidence="10">
    <location>
        <begin position="1"/>
        <end position="97"/>
    </location>
</feature>
<dbReference type="PANTHER" id="PTHR12546:SF60">
    <property type="entry name" value="MISFIRE, ISOFORM F"/>
    <property type="match status" value="1"/>
</dbReference>
<keyword evidence="6 9" id="KW-1133">Transmembrane helix</keyword>
<accession>A0A2B4S9L0</accession>
<feature type="domain" description="C2" evidence="10">
    <location>
        <begin position="255"/>
        <end position="377"/>
    </location>
</feature>
<dbReference type="Pfam" id="PF08150">
    <property type="entry name" value="FerB"/>
    <property type="match status" value="1"/>
</dbReference>
<dbReference type="Pfam" id="PF22901">
    <property type="entry name" value="dsrm_Ferlin"/>
    <property type="match status" value="1"/>
</dbReference>
<dbReference type="InterPro" id="IPR012968">
    <property type="entry name" value="FerIin_dom"/>
</dbReference>
<feature type="region of interest" description="Disordered" evidence="8">
    <location>
        <begin position="1329"/>
        <end position="1359"/>
    </location>
</feature>
<reference evidence="12" key="1">
    <citation type="journal article" date="2017" name="bioRxiv">
        <title>Comparative analysis of the genomes of Stylophora pistillata and Acropora digitifera provides evidence for extensive differences between species of corals.</title>
        <authorList>
            <person name="Voolstra C.R."/>
            <person name="Li Y."/>
            <person name="Liew Y.J."/>
            <person name="Baumgarten S."/>
            <person name="Zoccola D."/>
            <person name="Flot J.-F."/>
            <person name="Tambutte S."/>
            <person name="Allemand D."/>
            <person name="Aranda M."/>
        </authorList>
    </citation>
    <scope>NUCLEOTIDE SEQUENCE [LARGE SCALE GENOMIC DNA]</scope>
</reference>
<dbReference type="GO" id="GO:0016020">
    <property type="term" value="C:membrane"/>
    <property type="evidence" value="ECO:0007669"/>
    <property type="project" value="UniProtKB-SubCell"/>
</dbReference>
<evidence type="ECO:0000256" key="4">
    <source>
        <dbReference type="ARBA" id="ARBA00022737"/>
    </source>
</evidence>
<dbReference type="GO" id="GO:0046872">
    <property type="term" value="F:metal ion binding"/>
    <property type="evidence" value="ECO:0007669"/>
    <property type="project" value="UniProtKB-KW"/>
</dbReference>
<comment type="caution">
    <text evidence="11">The sequence shown here is derived from an EMBL/GenBank/DDBJ whole genome shotgun (WGS) entry which is preliminary data.</text>
</comment>
<dbReference type="PROSITE" id="PS50004">
    <property type="entry name" value="C2"/>
    <property type="match status" value="6"/>
</dbReference>
<evidence type="ECO:0000256" key="2">
    <source>
        <dbReference type="ARBA" id="ARBA00022692"/>
    </source>
</evidence>
<dbReference type="CDD" id="cd04018">
    <property type="entry name" value="C2C_Ferlin"/>
    <property type="match status" value="1"/>
</dbReference>
<feature type="compositionally biased region" description="Basic and acidic residues" evidence="8">
    <location>
        <begin position="1329"/>
        <end position="1339"/>
    </location>
</feature>
<dbReference type="OrthoDB" id="10059618at2759"/>
<feature type="transmembrane region" description="Helical" evidence="9">
    <location>
        <begin position="1917"/>
        <end position="1935"/>
    </location>
</feature>
<evidence type="ECO:0000256" key="5">
    <source>
        <dbReference type="ARBA" id="ARBA00022837"/>
    </source>
</evidence>
<dbReference type="InterPro" id="IPR037722">
    <property type="entry name" value="C2C_Ferlin"/>
</dbReference>
<feature type="region of interest" description="Disordered" evidence="8">
    <location>
        <begin position="1274"/>
        <end position="1312"/>
    </location>
</feature>
<dbReference type="InterPro" id="IPR012561">
    <property type="entry name" value="Ferlin_B-domain"/>
</dbReference>
<dbReference type="InterPro" id="IPR037720">
    <property type="entry name" value="C2B_Ferlin"/>
</dbReference>
<dbReference type="Pfam" id="PF00168">
    <property type="entry name" value="C2"/>
    <property type="match status" value="6"/>
</dbReference>
<protein>
    <submittedName>
        <fullName evidence="11">Otoferlin</fullName>
    </submittedName>
</protein>
<feature type="region of interest" description="Disordered" evidence="8">
    <location>
        <begin position="171"/>
        <end position="254"/>
    </location>
</feature>
<keyword evidence="7 9" id="KW-0472">Membrane</keyword>
<feature type="compositionally biased region" description="Gly residues" evidence="8">
    <location>
        <begin position="205"/>
        <end position="221"/>
    </location>
</feature>
<dbReference type="FunFam" id="2.60.40.150:FF:000034">
    <property type="entry name" value="otoferlin isoform X2"/>
    <property type="match status" value="1"/>
</dbReference>
<dbReference type="InterPro" id="IPR037724">
    <property type="entry name" value="C2E_Ferlin"/>
</dbReference>
<name>A0A2B4S9L0_STYPI</name>
<evidence type="ECO:0000313" key="12">
    <source>
        <dbReference type="Proteomes" id="UP000225706"/>
    </source>
</evidence>
<evidence type="ECO:0000256" key="6">
    <source>
        <dbReference type="ARBA" id="ARBA00022989"/>
    </source>
</evidence>
<dbReference type="InterPro" id="IPR035892">
    <property type="entry name" value="C2_domain_sf"/>
</dbReference>
<feature type="domain" description="C2" evidence="10">
    <location>
        <begin position="988"/>
        <end position="1120"/>
    </location>
</feature>
<dbReference type="CDD" id="cd04017">
    <property type="entry name" value="C2D_Ferlin"/>
    <property type="match status" value="1"/>
</dbReference>
<comment type="subcellular location">
    <subcellularLocation>
        <location evidence="1">Membrane</location>
        <topology evidence="1">Single-pass membrane protein</topology>
    </subcellularLocation>
</comment>
<organism evidence="11 12">
    <name type="scientific">Stylophora pistillata</name>
    <name type="common">Smooth cauliflower coral</name>
    <dbReference type="NCBI Taxonomy" id="50429"/>
    <lineage>
        <taxon>Eukaryota</taxon>
        <taxon>Metazoa</taxon>
        <taxon>Cnidaria</taxon>
        <taxon>Anthozoa</taxon>
        <taxon>Hexacorallia</taxon>
        <taxon>Scleractinia</taxon>
        <taxon>Astrocoeniina</taxon>
        <taxon>Pocilloporidae</taxon>
        <taxon>Stylophora</taxon>
    </lineage>
</organism>
<dbReference type="PANTHER" id="PTHR12546">
    <property type="entry name" value="FER-1-LIKE"/>
    <property type="match status" value="1"/>
</dbReference>
<dbReference type="InterPro" id="IPR055072">
    <property type="entry name" value="Ferlin_DSRM"/>
</dbReference>
<dbReference type="SMART" id="SM01202">
    <property type="entry name" value="FerI"/>
    <property type="match status" value="1"/>
</dbReference>
<dbReference type="InterPro" id="IPR037726">
    <property type="entry name" value="C2A_Ferlin"/>
</dbReference>
<dbReference type="CDD" id="cd08373">
    <property type="entry name" value="C2A_Ferlin"/>
    <property type="match status" value="1"/>
</dbReference>
<dbReference type="CDD" id="cd04037">
    <property type="entry name" value="C2E_Ferlin"/>
    <property type="match status" value="1"/>
</dbReference>
<dbReference type="CDD" id="cd04011">
    <property type="entry name" value="C2B_Ferlin"/>
    <property type="match status" value="1"/>
</dbReference>
<feature type="compositionally biased region" description="Basic and acidic residues" evidence="8">
    <location>
        <begin position="1284"/>
        <end position="1307"/>
    </location>
</feature>
<dbReference type="GO" id="GO:0007009">
    <property type="term" value="P:plasma membrane organization"/>
    <property type="evidence" value="ECO:0007669"/>
    <property type="project" value="TreeGrafter"/>
</dbReference>
<dbReference type="InterPro" id="IPR037723">
    <property type="entry name" value="C2D_Ferlin"/>
</dbReference>
<evidence type="ECO:0000256" key="8">
    <source>
        <dbReference type="SAM" id="MobiDB-lite"/>
    </source>
</evidence>
<feature type="domain" description="C2" evidence="10">
    <location>
        <begin position="419"/>
        <end position="554"/>
    </location>
</feature>
<evidence type="ECO:0000256" key="1">
    <source>
        <dbReference type="ARBA" id="ARBA00004167"/>
    </source>
</evidence>
<evidence type="ECO:0000256" key="9">
    <source>
        <dbReference type="SAM" id="Phobius"/>
    </source>
</evidence>
<proteinExistence type="predicted"/>
<dbReference type="Pfam" id="PF08151">
    <property type="entry name" value="FerI"/>
    <property type="match status" value="1"/>
</dbReference>
<feature type="region of interest" description="Disordered" evidence="8">
    <location>
        <begin position="1869"/>
        <end position="1890"/>
    </location>
</feature>
<dbReference type="SUPFAM" id="SSF49562">
    <property type="entry name" value="C2 domain (Calcium/lipid-binding domain, CaLB)"/>
    <property type="match status" value="6"/>
</dbReference>
<keyword evidence="12" id="KW-1185">Reference proteome</keyword>
<evidence type="ECO:0000256" key="7">
    <source>
        <dbReference type="ARBA" id="ARBA00023136"/>
    </source>
</evidence>
<dbReference type="InterPro" id="IPR032362">
    <property type="entry name" value="Ferlin_C"/>
</dbReference>